<dbReference type="Gene3D" id="3.20.20.140">
    <property type="entry name" value="Metal-dependent hydrolases"/>
    <property type="match status" value="1"/>
</dbReference>
<protein>
    <recommendedName>
        <fullName evidence="1">Amidohydrolase-related domain-containing protein</fullName>
    </recommendedName>
</protein>
<dbReference type="SUPFAM" id="SSF51556">
    <property type="entry name" value="Metallo-dependent hydrolases"/>
    <property type="match status" value="1"/>
</dbReference>
<proteinExistence type="predicted"/>
<dbReference type="InParanoid" id="A0A1J7JAV0"/>
<reference evidence="2 3" key="1">
    <citation type="submission" date="2016-10" db="EMBL/GenBank/DDBJ databases">
        <title>Draft genome sequence of Coniochaeta ligniaria NRRL30616, a lignocellulolytic fungus for bioabatement of inhibitors in plant biomass hydrolysates.</title>
        <authorList>
            <consortium name="DOE Joint Genome Institute"/>
            <person name="Jimenez D.J."/>
            <person name="Hector R.E."/>
            <person name="Riley R."/>
            <person name="Sun H."/>
            <person name="Grigoriev I.V."/>
            <person name="Van Elsas J.D."/>
            <person name="Nichols N.N."/>
        </authorList>
    </citation>
    <scope>NUCLEOTIDE SEQUENCE [LARGE SCALE GENOMIC DNA]</scope>
    <source>
        <strain evidence="2 3">NRRL 30616</strain>
    </source>
</reference>
<dbReference type="InterPro" id="IPR052358">
    <property type="entry name" value="Aro_Compnd_Degr_Hydrolases"/>
</dbReference>
<dbReference type="PANTHER" id="PTHR35563:SF2">
    <property type="entry name" value="BARREL METAL-DEPENDENT HYDROLASE, PUTATIVE (AFU_ORTHOLOGUE AFUA_1G16240)-RELATED"/>
    <property type="match status" value="1"/>
</dbReference>
<evidence type="ECO:0000313" key="2">
    <source>
        <dbReference type="EMBL" id="OIW26348.1"/>
    </source>
</evidence>
<name>A0A1J7JAV0_9PEZI</name>
<organism evidence="2 3">
    <name type="scientific">Coniochaeta ligniaria NRRL 30616</name>
    <dbReference type="NCBI Taxonomy" id="1408157"/>
    <lineage>
        <taxon>Eukaryota</taxon>
        <taxon>Fungi</taxon>
        <taxon>Dikarya</taxon>
        <taxon>Ascomycota</taxon>
        <taxon>Pezizomycotina</taxon>
        <taxon>Sordariomycetes</taxon>
        <taxon>Sordariomycetidae</taxon>
        <taxon>Coniochaetales</taxon>
        <taxon>Coniochaetaceae</taxon>
        <taxon>Coniochaeta</taxon>
    </lineage>
</organism>
<dbReference type="GO" id="GO:0016787">
    <property type="term" value="F:hydrolase activity"/>
    <property type="evidence" value="ECO:0007669"/>
    <property type="project" value="InterPro"/>
</dbReference>
<evidence type="ECO:0000259" key="1">
    <source>
        <dbReference type="Pfam" id="PF04909"/>
    </source>
</evidence>
<gene>
    <name evidence="2" type="ORF">CONLIGDRAFT_671931</name>
</gene>
<accession>A0A1J7JAV0</accession>
<dbReference type="AlphaFoldDB" id="A0A1J7JAV0"/>
<dbReference type="EMBL" id="KV875100">
    <property type="protein sequence ID" value="OIW26348.1"/>
    <property type="molecule type" value="Genomic_DNA"/>
</dbReference>
<feature type="domain" description="Amidohydrolase-related" evidence="1">
    <location>
        <begin position="12"/>
        <end position="268"/>
    </location>
</feature>
<dbReference type="InterPro" id="IPR006680">
    <property type="entry name" value="Amidohydro-rel"/>
</dbReference>
<sequence>MASDSLVPPGAWDTHIHVFDPVNFPYNTKRSYTPKPALITEYPFSTTGCKNIVVVQATVQGHSPNPLLADLGNKSTPATNIRGLCTIDLSEASDAELDTLHAAGVRGVRMSTMTWGHGSQAEAFEIAEKILAVAERVARLAWVVDVFTDVKTWAGMADLIRRELDMRVKLVADHCGGTFPGDEKSEDFEKFIQMVREGFLFVKLSGFDRLYPGHEGGMDAMEPIVKAIVEANPKRILYGSDWPHTQLGVSRKGKSDDQRLKDIEDFRNVDDKMQIQTLRNWIPDDETWQNLWVNNPEQVFE</sequence>
<dbReference type="InterPro" id="IPR032466">
    <property type="entry name" value="Metal_Hydrolase"/>
</dbReference>
<dbReference type="PANTHER" id="PTHR35563">
    <property type="entry name" value="BARREL METAL-DEPENDENT HYDROLASE, PUTATIVE (AFU_ORTHOLOGUE AFUA_1G16240)-RELATED"/>
    <property type="match status" value="1"/>
</dbReference>
<evidence type="ECO:0000313" key="3">
    <source>
        <dbReference type="Proteomes" id="UP000182658"/>
    </source>
</evidence>
<dbReference type="Proteomes" id="UP000182658">
    <property type="component" value="Unassembled WGS sequence"/>
</dbReference>
<dbReference type="Pfam" id="PF04909">
    <property type="entry name" value="Amidohydro_2"/>
    <property type="match status" value="1"/>
</dbReference>
<dbReference type="OrthoDB" id="2135488at2759"/>
<keyword evidence="3" id="KW-1185">Reference proteome</keyword>